<dbReference type="InterPro" id="IPR036856">
    <property type="entry name" value="Ald_Oxase/Xan_DH_a/b_sf"/>
</dbReference>
<dbReference type="Pfam" id="PF02738">
    <property type="entry name" value="MoCoBD_1"/>
    <property type="match status" value="1"/>
</dbReference>
<keyword evidence="1" id="KW-0732">Signal</keyword>
<sequence>MKSTINASRRNFLKIASAAGGGLLLGFGWSEAAGAVDVAADGTVLAAAGAAPPAPGVGFNSYLSINPQGIITILSPNPEVGQGIKTAFPIVVAEELDADWTKVVVEQAPLDTKKFERQVAGGSGSIPHSWTRLRKAGATARLMLMEAAAKRWNVPVSECTTATGFVLHTASNRKLSYGDLATEAARIPVPADVKLKDQKDFKLIGQSIKNVDNAGIITGKPLFGLDFYRDGMLFAMIQRPAFGYTFKSVNDAAIKAMPGITDVLTFDNNVAVVGKSTWQVRKAKDALKIEWTKTDATESTTDHNRIFTELLAKPDATVRRKDGDVEAAFKGAAKVVTAEYQCPFLPHSPMEPMNFFAHVQADGAELVGPTQTPELARNETAKLLGIAPEKVTVQLTRMGGGFGRRLKADYVIEAVQISKRVNAPVKLIWTREDDMTGGSYRPAVRYRFEAALDAQGNMIGYKLRGASINAGNATREDNFPAGAVDNLLIDSADHKSAITTGPWRAPITNFLAFAEQSFLDEVALAAGKDPVQFRLELLDKAKAKPVGAVKYDIDRMKAVINLAVEKSGWGTRKGADGKPVTQGFSVYFSHRSYVAQVGEVAMLKGKPVLQKVYAIADCGIVINQSGSRQQVTGCTVDGIGHAMYGNMTFKDGVPEQNNYNNYRLIRGNEIPDVEVHFVNNGIDPTGLGEPALPPTGAAVGNALFKATGKRIRSQPFIEDPAFKSVS</sequence>
<dbReference type="AlphaFoldDB" id="A0A939GFZ4"/>
<evidence type="ECO:0000313" key="3">
    <source>
        <dbReference type="EMBL" id="MBO0936539.1"/>
    </source>
</evidence>
<dbReference type="SUPFAM" id="SSF56003">
    <property type="entry name" value="Molybdenum cofactor-binding domain"/>
    <property type="match status" value="2"/>
</dbReference>
<dbReference type="Gene3D" id="3.90.1170.50">
    <property type="entry name" value="Aldehyde oxidase/xanthine dehydrogenase, a/b hammerhead"/>
    <property type="match status" value="1"/>
</dbReference>
<dbReference type="Proteomes" id="UP000664034">
    <property type="component" value="Unassembled WGS sequence"/>
</dbReference>
<dbReference type="PROSITE" id="PS51318">
    <property type="entry name" value="TAT"/>
    <property type="match status" value="1"/>
</dbReference>
<dbReference type="InterPro" id="IPR046867">
    <property type="entry name" value="AldOxase/xan_DH_MoCoBD2"/>
</dbReference>
<proteinExistence type="predicted"/>
<feature type="signal peptide" evidence="1">
    <location>
        <begin position="1"/>
        <end position="32"/>
    </location>
</feature>
<dbReference type="Gene3D" id="3.30.365.10">
    <property type="entry name" value="Aldehyde oxidase/xanthine dehydrogenase, molybdopterin binding domain"/>
    <property type="match status" value="4"/>
</dbReference>
<dbReference type="PANTHER" id="PTHR47495:SF2">
    <property type="entry name" value="ALDEHYDE DEHYDROGENASE"/>
    <property type="match status" value="1"/>
</dbReference>
<comment type="caution">
    <text evidence="3">The sequence shown here is derived from an EMBL/GenBank/DDBJ whole genome shotgun (WGS) entry which is preliminary data.</text>
</comment>
<dbReference type="Pfam" id="PF20256">
    <property type="entry name" value="MoCoBD_2"/>
    <property type="match status" value="2"/>
</dbReference>
<evidence type="ECO:0000313" key="4">
    <source>
        <dbReference type="Proteomes" id="UP000664034"/>
    </source>
</evidence>
<keyword evidence="4" id="KW-1185">Reference proteome</keyword>
<dbReference type="PANTHER" id="PTHR47495">
    <property type="entry name" value="ALDEHYDE DEHYDROGENASE"/>
    <property type="match status" value="1"/>
</dbReference>
<organism evidence="3 4">
    <name type="scientific">Fibrella rubiginis</name>
    <dbReference type="NCBI Taxonomy" id="2817060"/>
    <lineage>
        <taxon>Bacteria</taxon>
        <taxon>Pseudomonadati</taxon>
        <taxon>Bacteroidota</taxon>
        <taxon>Cytophagia</taxon>
        <taxon>Cytophagales</taxon>
        <taxon>Spirosomataceae</taxon>
        <taxon>Fibrella</taxon>
    </lineage>
</organism>
<dbReference type="SUPFAM" id="SSF54665">
    <property type="entry name" value="CO dehydrogenase molybdoprotein N-domain-like"/>
    <property type="match status" value="1"/>
</dbReference>
<dbReference type="InterPro" id="IPR052516">
    <property type="entry name" value="N-heterocyclic_Hydroxylase"/>
</dbReference>
<evidence type="ECO:0000259" key="2">
    <source>
        <dbReference type="SMART" id="SM01008"/>
    </source>
</evidence>
<reference evidence="3" key="1">
    <citation type="submission" date="2021-03" db="EMBL/GenBank/DDBJ databases">
        <title>Fibrella sp. HMF5335 genome sequencing and assembly.</title>
        <authorList>
            <person name="Kang H."/>
            <person name="Kim H."/>
            <person name="Bae S."/>
            <person name="Joh K."/>
        </authorList>
    </citation>
    <scope>NUCLEOTIDE SEQUENCE</scope>
    <source>
        <strain evidence="3">HMF5335</strain>
    </source>
</reference>
<accession>A0A939GFZ4</accession>
<dbReference type="InterPro" id="IPR008274">
    <property type="entry name" value="AldOxase/xan_DH_MoCoBD1"/>
</dbReference>
<feature type="chain" id="PRO_5037161326" evidence="1">
    <location>
        <begin position="33"/>
        <end position="726"/>
    </location>
</feature>
<dbReference type="InterPro" id="IPR006311">
    <property type="entry name" value="TAT_signal"/>
</dbReference>
<dbReference type="RefSeq" id="WP_207364096.1">
    <property type="nucleotide sequence ID" value="NZ_JAFMYV010000003.1"/>
</dbReference>
<dbReference type="SMART" id="SM01008">
    <property type="entry name" value="Ald_Xan_dh_C"/>
    <property type="match status" value="1"/>
</dbReference>
<dbReference type="EMBL" id="JAFMYV010000003">
    <property type="protein sequence ID" value="MBO0936539.1"/>
    <property type="molecule type" value="Genomic_DNA"/>
</dbReference>
<gene>
    <name evidence="3" type="ORF">J2I47_08295</name>
</gene>
<protein>
    <submittedName>
        <fullName evidence="3">Xanthine dehydrogenase family protein molybdopterin-binding subunit</fullName>
    </submittedName>
</protein>
<dbReference type="InterPro" id="IPR000674">
    <property type="entry name" value="Ald_Oxase/Xan_DH_a/b"/>
</dbReference>
<dbReference type="GO" id="GO:0016491">
    <property type="term" value="F:oxidoreductase activity"/>
    <property type="evidence" value="ECO:0007669"/>
    <property type="project" value="InterPro"/>
</dbReference>
<dbReference type="InterPro" id="IPR037165">
    <property type="entry name" value="AldOxase/xan_DH_Mopterin-bd_sf"/>
</dbReference>
<feature type="domain" description="Aldehyde oxidase/xanthine dehydrogenase a/b hammerhead" evidence="2">
    <location>
        <begin position="218"/>
        <end position="295"/>
    </location>
</feature>
<name>A0A939GFZ4_9BACT</name>
<dbReference type="PIRSF" id="PIRSF036389">
    <property type="entry name" value="IOR_B"/>
    <property type="match status" value="1"/>
</dbReference>
<dbReference type="InterPro" id="IPR012368">
    <property type="entry name" value="OxRdtase_Mopterin-bd_su_IorB"/>
</dbReference>
<evidence type="ECO:0000256" key="1">
    <source>
        <dbReference type="SAM" id="SignalP"/>
    </source>
</evidence>